<dbReference type="InterPro" id="IPR010736">
    <property type="entry name" value="SHIPPO-rpt"/>
</dbReference>
<dbReference type="Proteomes" id="UP000054937">
    <property type="component" value="Unassembled WGS sequence"/>
</dbReference>
<dbReference type="OrthoDB" id="406368at2759"/>
<evidence type="ECO:0000313" key="2">
    <source>
        <dbReference type="EMBL" id="KRX04808.1"/>
    </source>
</evidence>
<accession>A0A0V0QS20</accession>
<evidence type="ECO:0000313" key="3">
    <source>
        <dbReference type="Proteomes" id="UP000054937"/>
    </source>
</evidence>
<dbReference type="InParanoid" id="A0A0V0QS20"/>
<name>A0A0V0QS20_PSEPJ</name>
<proteinExistence type="predicted"/>
<gene>
    <name evidence="2" type="ORF">PPERSA_06442</name>
</gene>
<dbReference type="AlphaFoldDB" id="A0A0V0QS20"/>
<protein>
    <recommendedName>
        <fullName evidence="4">Sperm-tail PG-rich repeat</fullName>
    </recommendedName>
</protein>
<reference evidence="2 3" key="1">
    <citation type="journal article" date="2015" name="Sci. Rep.">
        <title>Genome of the facultative scuticociliatosis pathogen Pseudocohnilembus persalinus provides insight into its virulence through horizontal gene transfer.</title>
        <authorList>
            <person name="Xiong J."/>
            <person name="Wang G."/>
            <person name="Cheng J."/>
            <person name="Tian M."/>
            <person name="Pan X."/>
            <person name="Warren A."/>
            <person name="Jiang C."/>
            <person name="Yuan D."/>
            <person name="Miao W."/>
        </authorList>
    </citation>
    <scope>NUCLEOTIDE SEQUENCE [LARGE SCALE GENOMIC DNA]</scope>
    <source>
        <strain evidence="2">36N120E</strain>
    </source>
</reference>
<keyword evidence="3" id="KW-1185">Reference proteome</keyword>
<comment type="caution">
    <text evidence="2">The sequence shown here is derived from an EMBL/GenBank/DDBJ whole genome shotgun (WGS) entry which is preliminary data.</text>
</comment>
<dbReference type="PANTHER" id="PTHR40429:SF1">
    <property type="entry name" value="FLAGELLAR ASSOCIATED PROTEIN"/>
    <property type="match status" value="1"/>
</dbReference>
<dbReference type="PANTHER" id="PTHR40429">
    <property type="entry name" value="FLAGELLAR ASSOCIATED PROTEIN"/>
    <property type="match status" value="1"/>
</dbReference>
<feature type="region of interest" description="Disordered" evidence="1">
    <location>
        <begin position="78"/>
        <end position="106"/>
    </location>
</feature>
<dbReference type="Pfam" id="PF07004">
    <property type="entry name" value="SHIPPO-rpt"/>
    <property type="match status" value="2"/>
</dbReference>
<dbReference type="OMA" id="QPKVYAY"/>
<evidence type="ECO:0000256" key="1">
    <source>
        <dbReference type="SAM" id="MobiDB-lite"/>
    </source>
</evidence>
<organism evidence="2 3">
    <name type="scientific">Pseudocohnilembus persalinus</name>
    <name type="common">Ciliate</name>
    <dbReference type="NCBI Taxonomy" id="266149"/>
    <lineage>
        <taxon>Eukaryota</taxon>
        <taxon>Sar</taxon>
        <taxon>Alveolata</taxon>
        <taxon>Ciliophora</taxon>
        <taxon>Intramacronucleata</taxon>
        <taxon>Oligohymenophorea</taxon>
        <taxon>Scuticociliatia</taxon>
        <taxon>Philasterida</taxon>
        <taxon>Pseudocohnilembidae</taxon>
        <taxon>Pseudocohnilembus</taxon>
    </lineage>
</organism>
<sequence>MQEIFEGKQSPGPLVYNVRGTDNFTYSKPPNWKIGTEVRNTLNTGAKFDFYNRQDVDYHPEEADKTRRTAYPAYGFKLESRFPNDPKRHKATPGPQYNPPHRQDVKNPEKYSFGFRREIQGASPLVANSSTPYIVGPGSYIQKNVPKTSVIEDEPHWSFGKGPKLHKQHPGWDKNQTYDTKTRAIGNQLKSQKKTLPKFSFGKARRDDKTGVFKDHMQNQPTAVRIQMPKF</sequence>
<evidence type="ECO:0008006" key="4">
    <source>
        <dbReference type="Google" id="ProtNLM"/>
    </source>
</evidence>
<dbReference type="EMBL" id="LDAU01000110">
    <property type="protein sequence ID" value="KRX04808.1"/>
    <property type="molecule type" value="Genomic_DNA"/>
</dbReference>